<feature type="domain" description="Type II secretion system protein GspF" evidence="7">
    <location>
        <begin position="151"/>
        <end position="275"/>
    </location>
</feature>
<gene>
    <name evidence="8" type="ORF">A6048_15395</name>
</gene>
<feature type="transmembrane region" description="Helical" evidence="6">
    <location>
        <begin position="259"/>
        <end position="278"/>
    </location>
</feature>
<feature type="transmembrane region" description="Helical" evidence="6">
    <location>
        <begin position="118"/>
        <end position="136"/>
    </location>
</feature>
<evidence type="ECO:0000313" key="9">
    <source>
        <dbReference type="Proteomes" id="UP000244903"/>
    </source>
</evidence>
<evidence type="ECO:0000256" key="2">
    <source>
        <dbReference type="ARBA" id="ARBA00022475"/>
    </source>
</evidence>
<evidence type="ECO:0000256" key="6">
    <source>
        <dbReference type="SAM" id="Phobius"/>
    </source>
</evidence>
<evidence type="ECO:0000256" key="3">
    <source>
        <dbReference type="ARBA" id="ARBA00022692"/>
    </source>
</evidence>
<reference evidence="8 9" key="1">
    <citation type="submission" date="2016-04" db="EMBL/GenBank/DDBJ databases">
        <title>Complete genome sequence of the haloalkaliphilic hydrocarbon-degrading bacterium Dietzia psychralcaliphila ILA-1T, isolated from a drain of a fish product-processing plant.</title>
        <authorList>
            <person name="Zhao J."/>
            <person name="Hu B."/>
            <person name="Geng S."/>
            <person name="Nie Y."/>
            <person name="Tang Y."/>
        </authorList>
    </citation>
    <scope>NUCLEOTIDE SEQUENCE [LARGE SCALE GENOMIC DNA]</scope>
    <source>
        <strain evidence="8 9">ILA-1</strain>
    </source>
</reference>
<proteinExistence type="predicted"/>
<accession>A0AAD0NRU1</accession>
<keyword evidence="3 6" id="KW-0812">Transmembrane</keyword>
<organism evidence="8 9">
    <name type="scientific">Dietzia psychralcaliphila</name>
    <dbReference type="NCBI Taxonomy" id="139021"/>
    <lineage>
        <taxon>Bacteria</taxon>
        <taxon>Bacillati</taxon>
        <taxon>Actinomycetota</taxon>
        <taxon>Actinomycetes</taxon>
        <taxon>Mycobacteriales</taxon>
        <taxon>Dietziaceae</taxon>
        <taxon>Dietzia</taxon>
    </lineage>
</organism>
<dbReference type="GO" id="GO:0005886">
    <property type="term" value="C:plasma membrane"/>
    <property type="evidence" value="ECO:0007669"/>
    <property type="project" value="UniProtKB-SubCell"/>
</dbReference>
<keyword evidence="5 6" id="KW-0472">Membrane</keyword>
<dbReference type="Gene3D" id="1.20.81.30">
    <property type="entry name" value="Type II secretion system (T2SS), domain F"/>
    <property type="match status" value="1"/>
</dbReference>
<keyword evidence="9" id="KW-1185">Reference proteome</keyword>
<sequence>MSDTLGQALASTAGLGVAALSLALLIAAFLVLSPRPGRVPRARRRPGVHEGPGIISRTATAATTAIDNTLSRRGAPGAGALERAGVKMSLQDFVFLVGVAAVVTFALGLVAVGPVTGLFLAALTPIGAKFALDIRASRRRAAFADQLDDSLQLMASSLRAGHSLLQALASVAREAEEPTSEEFARIINETRVGRDLAPALEETARRMGSEDFEWVTQAIAINREVGGNLAEVLDGVGHTIRERNQIRRQVQALAAEGKLSAYVLMALPFGISGFLFMSNPEYISKFTEGLLGYTLIGVSVVLLVVGALWLRKVVNITF</sequence>
<keyword evidence="4 6" id="KW-1133">Transmembrane helix</keyword>
<evidence type="ECO:0000259" key="7">
    <source>
        <dbReference type="Pfam" id="PF00482"/>
    </source>
</evidence>
<protein>
    <submittedName>
        <fullName evidence="8">Type II secretion system protein F</fullName>
    </submittedName>
</protein>
<keyword evidence="2" id="KW-1003">Cell membrane</keyword>
<dbReference type="EMBL" id="CP015453">
    <property type="protein sequence ID" value="AWH96643.1"/>
    <property type="molecule type" value="Genomic_DNA"/>
</dbReference>
<feature type="transmembrane region" description="Helical" evidence="6">
    <location>
        <begin position="12"/>
        <end position="33"/>
    </location>
</feature>
<dbReference type="InterPro" id="IPR042094">
    <property type="entry name" value="T2SS_GspF_sf"/>
</dbReference>
<evidence type="ECO:0000256" key="5">
    <source>
        <dbReference type="ARBA" id="ARBA00023136"/>
    </source>
</evidence>
<dbReference type="Pfam" id="PF00482">
    <property type="entry name" value="T2SSF"/>
    <property type="match status" value="1"/>
</dbReference>
<feature type="transmembrane region" description="Helical" evidence="6">
    <location>
        <begin position="93"/>
        <end position="112"/>
    </location>
</feature>
<name>A0AAD0NRU1_9ACTN</name>
<dbReference type="RefSeq" id="WP_107746755.1">
    <property type="nucleotide sequence ID" value="NZ_CP015453.1"/>
</dbReference>
<evidence type="ECO:0000313" key="8">
    <source>
        <dbReference type="EMBL" id="AWH96643.1"/>
    </source>
</evidence>
<feature type="transmembrane region" description="Helical" evidence="6">
    <location>
        <begin position="290"/>
        <end position="310"/>
    </location>
</feature>
<comment type="subcellular location">
    <subcellularLocation>
        <location evidence="1">Cell membrane</location>
        <topology evidence="1">Multi-pass membrane protein</topology>
    </subcellularLocation>
</comment>
<dbReference type="PANTHER" id="PTHR35007:SF1">
    <property type="entry name" value="PILUS ASSEMBLY PROTEIN"/>
    <property type="match status" value="1"/>
</dbReference>
<dbReference type="InterPro" id="IPR018076">
    <property type="entry name" value="T2SS_GspF_dom"/>
</dbReference>
<dbReference type="KEGG" id="dpc:A6048_15395"/>
<dbReference type="PANTHER" id="PTHR35007">
    <property type="entry name" value="INTEGRAL MEMBRANE PROTEIN-RELATED"/>
    <property type="match status" value="1"/>
</dbReference>
<dbReference type="Proteomes" id="UP000244903">
    <property type="component" value="Chromosome"/>
</dbReference>
<evidence type="ECO:0000256" key="1">
    <source>
        <dbReference type="ARBA" id="ARBA00004651"/>
    </source>
</evidence>
<dbReference type="AlphaFoldDB" id="A0AAD0NRU1"/>
<evidence type="ECO:0000256" key="4">
    <source>
        <dbReference type="ARBA" id="ARBA00022989"/>
    </source>
</evidence>